<gene>
    <name evidence="1" type="ORF">GCM10007207_29060</name>
</gene>
<protein>
    <submittedName>
        <fullName evidence="1">Uncharacterized protein</fullName>
    </submittedName>
</protein>
<keyword evidence="2" id="KW-1185">Reference proteome</keyword>
<sequence length="136" mass="14532">MKPEETLPHKIIALYDDSLLAHLPRPGSGTPYAVIPAQGIGRIMGFPWWQALTAPLGVPAVFDADDAPALAASALRGGAQWVVCTQSGPTLETLIALAEICNGHVLTSRPCTLTLGRPPYNAYRIGQLSQYLAREN</sequence>
<comment type="caution">
    <text evidence="1">The sequence shown here is derived from an EMBL/GenBank/DDBJ whole genome shotgun (WGS) entry which is preliminary data.</text>
</comment>
<evidence type="ECO:0000313" key="1">
    <source>
        <dbReference type="EMBL" id="GGC41937.1"/>
    </source>
</evidence>
<dbReference type="EMBL" id="BMCH01000010">
    <property type="protein sequence ID" value="GGC41937.1"/>
    <property type="molecule type" value="Genomic_DNA"/>
</dbReference>
<organism evidence="1 2">
    <name type="scientific">Asaia siamensis</name>
    <dbReference type="NCBI Taxonomy" id="110479"/>
    <lineage>
        <taxon>Bacteria</taxon>
        <taxon>Pseudomonadati</taxon>
        <taxon>Pseudomonadota</taxon>
        <taxon>Alphaproteobacteria</taxon>
        <taxon>Acetobacterales</taxon>
        <taxon>Acetobacteraceae</taxon>
        <taxon>Asaia</taxon>
    </lineage>
</organism>
<evidence type="ECO:0000313" key="2">
    <source>
        <dbReference type="Proteomes" id="UP000637769"/>
    </source>
</evidence>
<reference evidence="2" key="1">
    <citation type="journal article" date="2019" name="Int. J. Syst. Evol. Microbiol.">
        <title>The Global Catalogue of Microorganisms (GCM) 10K type strain sequencing project: providing services to taxonomists for standard genome sequencing and annotation.</title>
        <authorList>
            <consortium name="The Broad Institute Genomics Platform"/>
            <consortium name="The Broad Institute Genome Sequencing Center for Infectious Disease"/>
            <person name="Wu L."/>
            <person name="Ma J."/>
        </authorList>
    </citation>
    <scope>NUCLEOTIDE SEQUENCE [LARGE SCALE GENOMIC DNA]</scope>
    <source>
        <strain evidence="2">CCM 7132</strain>
    </source>
</reference>
<name>A0ABQ1MKL1_9PROT</name>
<dbReference type="Proteomes" id="UP000637769">
    <property type="component" value="Unassembled WGS sequence"/>
</dbReference>
<accession>A0ABQ1MKL1</accession>
<proteinExistence type="predicted"/>